<keyword evidence="3" id="KW-1185">Reference proteome</keyword>
<proteinExistence type="predicted"/>
<evidence type="ECO:0000313" key="2">
    <source>
        <dbReference type="EMBL" id="KAH1105756.1"/>
    </source>
</evidence>
<protein>
    <submittedName>
        <fullName evidence="2">Uncharacterized protein</fullName>
    </submittedName>
</protein>
<reference evidence="2 3" key="1">
    <citation type="journal article" date="2021" name="Plant Biotechnol. J.">
        <title>Multi-omics assisted identification of the key and species-specific regulatory components of drought-tolerant mechanisms in Gossypium stocksii.</title>
        <authorList>
            <person name="Yu D."/>
            <person name="Ke L."/>
            <person name="Zhang D."/>
            <person name="Wu Y."/>
            <person name="Sun Y."/>
            <person name="Mei J."/>
            <person name="Sun J."/>
            <person name="Sun Y."/>
        </authorList>
    </citation>
    <scope>NUCLEOTIDE SEQUENCE [LARGE SCALE GENOMIC DNA]</scope>
    <source>
        <strain evidence="3">cv. E1</strain>
        <tissue evidence="2">Leaf</tissue>
    </source>
</reference>
<dbReference type="AlphaFoldDB" id="A0A9D3VY78"/>
<comment type="caution">
    <text evidence="2">The sequence shown here is derived from an EMBL/GenBank/DDBJ whole genome shotgun (WGS) entry which is preliminary data.</text>
</comment>
<accession>A0A9D3VY78</accession>
<name>A0A9D3VY78_9ROSI</name>
<gene>
    <name evidence="2" type="ORF">J1N35_009524</name>
</gene>
<evidence type="ECO:0000313" key="3">
    <source>
        <dbReference type="Proteomes" id="UP000828251"/>
    </source>
</evidence>
<dbReference type="EMBL" id="JAIQCV010000004">
    <property type="protein sequence ID" value="KAH1105756.1"/>
    <property type="molecule type" value="Genomic_DNA"/>
</dbReference>
<feature type="region of interest" description="Disordered" evidence="1">
    <location>
        <begin position="101"/>
        <end position="120"/>
    </location>
</feature>
<evidence type="ECO:0000256" key="1">
    <source>
        <dbReference type="SAM" id="MobiDB-lite"/>
    </source>
</evidence>
<organism evidence="2 3">
    <name type="scientific">Gossypium stocksii</name>
    <dbReference type="NCBI Taxonomy" id="47602"/>
    <lineage>
        <taxon>Eukaryota</taxon>
        <taxon>Viridiplantae</taxon>
        <taxon>Streptophyta</taxon>
        <taxon>Embryophyta</taxon>
        <taxon>Tracheophyta</taxon>
        <taxon>Spermatophyta</taxon>
        <taxon>Magnoliopsida</taxon>
        <taxon>eudicotyledons</taxon>
        <taxon>Gunneridae</taxon>
        <taxon>Pentapetalae</taxon>
        <taxon>rosids</taxon>
        <taxon>malvids</taxon>
        <taxon>Malvales</taxon>
        <taxon>Malvaceae</taxon>
        <taxon>Malvoideae</taxon>
        <taxon>Gossypium</taxon>
    </lineage>
</organism>
<sequence>MLLPGPGYWDPNYRLVWLIHLSELEGSTMPPRLQAQICQLKVLIQLMLRTLDIVVLCPQILTSCCTTQNSPSLFRQPNVQWFKRGRSAGVRDREQNHMKVHVPPSFSSRSPHSPGNSSFSNDMPWGNLRSVLRIVIESIFK</sequence>
<dbReference type="Proteomes" id="UP000828251">
    <property type="component" value="Unassembled WGS sequence"/>
</dbReference>